<dbReference type="GO" id="GO:0005886">
    <property type="term" value="C:plasma membrane"/>
    <property type="evidence" value="ECO:0007669"/>
    <property type="project" value="UniProtKB-SubCell"/>
</dbReference>
<keyword evidence="4 9" id="KW-0812">Transmembrane</keyword>
<dbReference type="GO" id="GO:0065002">
    <property type="term" value="P:intracellular protein transmembrane transport"/>
    <property type="evidence" value="ECO:0007669"/>
    <property type="project" value="UniProtKB-UniRule"/>
</dbReference>
<evidence type="ECO:0000313" key="12">
    <source>
        <dbReference type="Proteomes" id="UP000006851"/>
    </source>
</evidence>
<comment type="similarity">
    <text evidence="9">Belongs to the SecE/SEC61-gamma family.</text>
</comment>
<dbReference type="GO" id="GO:0043952">
    <property type="term" value="P:protein transport by the Sec complex"/>
    <property type="evidence" value="ECO:0007669"/>
    <property type="project" value="UniProtKB-UniRule"/>
</dbReference>
<dbReference type="HOGENOM" id="CLU_113663_7_0_11"/>
<keyword evidence="7 9" id="KW-0811">Translocation</keyword>
<evidence type="ECO:0000256" key="4">
    <source>
        <dbReference type="ARBA" id="ARBA00022692"/>
    </source>
</evidence>
<feature type="compositionally biased region" description="Basic residues" evidence="10">
    <location>
        <begin position="1"/>
        <end position="11"/>
    </location>
</feature>
<name>F2N8U1_CORGP</name>
<evidence type="ECO:0000256" key="10">
    <source>
        <dbReference type="SAM" id="MobiDB-lite"/>
    </source>
</evidence>
<sequence>MATRKSKRKGSQSKGKASTAVPAGDSTKKAVSGKSVETAAAKYADAKPSKSAKSVKSAKGKSAAKPKSKANAKIAKAKKNKKPNIFVRFKRYIGSIRTEMRRVTWPTKKELINYSIAVCASLVVVGIVIALLDTVIGQGLVLFSGLRG</sequence>
<dbReference type="RefSeq" id="WP_013709216.1">
    <property type="nucleotide sequence ID" value="NC_015389.1"/>
</dbReference>
<proteinExistence type="inferred from homology"/>
<feature type="region of interest" description="Disordered" evidence="10">
    <location>
        <begin position="1"/>
        <end position="79"/>
    </location>
</feature>
<dbReference type="STRING" id="700015.Corgl_1373"/>
<gene>
    <name evidence="9" type="primary">secE</name>
    <name evidence="11" type="ordered locus">Corgl_1373</name>
</gene>
<dbReference type="PANTHER" id="PTHR33910:SF1">
    <property type="entry name" value="PROTEIN TRANSLOCASE SUBUNIT SECE"/>
    <property type="match status" value="1"/>
</dbReference>
<evidence type="ECO:0000313" key="11">
    <source>
        <dbReference type="EMBL" id="AEB07474.1"/>
    </source>
</evidence>
<comment type="function">
    <text evidence="9">Essential subunit of the Sec protein translocation channel SecYEG. Clamps together the 2 halves of SecY. May contact the channel plug during translocation.</text>
</comment>
<dbReference type="EMBL" id="CP002628">
    <property type="protein sequence ID" value="AEB07474.1"/>
    <property type="molecule type" value="Genomic_DNA"/>
</dbReference>
<evidence type="ECO:0000256" key="6">
    <source>
        <dbReference type="ARBA" id="ARBA00022989"/>
    </source>
</evidence>
<keyword evidence="2 9" id="KW-0813">Transport</keyword>
<dbReference type="Pfam" id="PF00584">
    <property type="entry name" value="SecE"/>
    <property type="match status" value="1"/>
</dbReference>
<dbReference type="Gene3D" id="1.20.5.1030">
    <property type="entry name" value="Preprotein translocase secy subunit"/>
    <property type="match status" value="1"/>
</dbReference>
<evidence type="ECO:0000256" key="9">
    <source>
        <dbReference type="HAMAP-Rule" id="MF_00422"/>
    </source>
</evidence>
<dbReference type="eggNOG" id="COG0690">
    <property type="taxonomic scope" value="Bacteria"/>
</dbReference>
<dbReference type="HAMAP" id="MF_00422">
    <property type="entry name" value="SecE"/>
    <property type="match status" value="1"/>
</dbReference>
<dbReference type="InterPro" id="IPR001901">
    <property type="entry name" value="Translocase_SecE/Sec61-g"/>
</dbReference>
<dbReference type="GO" id="GO:0008320">
    <property type="term" value="F:protein transmembrane transporter activity"/>
    <property type="evidence" value="ECO:0007669"/>
    <property type="project" value="UniProtKB-UniRule"/>
</dbReference>
<protein>
    <recommendedName>
        <fullName evidence="9">Protein translocase subunit SecE</fullName>
    </recommendedName>
</protein>
<evidence type="ECO:0000256" key="3">
    <source>
        <dbReference type="ARBA" id="ARBA00022475"/>
    </source>
</evidence>
<comment type="subunit">
    <text evidence="9">Component of the Sec protein translocase complex. Heterotrimer consisting of SecY, SecE and SecG subunits. The heterotrimers can form oligomers, although 1 heterotrimer is thought to be able to translocate proteins. Interacts with the ribosome. Interacts with SecDF, and other proteins may be involved. Interacts with SecA.</text>
</comment>
<reference evidence="12" key="1">
    <citation type="journal article" date="2013" name="Stand. Genomic Sci.">
        <title>Complete genome sequence of Coriobacterium glomerans type strain (PW2(T)) from the midgut of Pyrrhocoris apterus L. (red soldier bug).</title>
        <authorList>
            <person name="Stackebrandt E."/>
            <person name="Zeytun A."/>
            <person name="Lapidus A."/>
            <person name="Nolan M."/>
            <person name="Lucas S."/>
            <person name="Hammon N."/>
            <person name="Deshpande S."/>
            <person name="Cheng J.F."/>
            <person name="Tapia R."/>
            <person name="Goodwin L.A."/>
            <person name="Pitluck S."/>
            <person name="Liolios K."/>
            <person name="Pagani I."/>
            <person name="Ivanova N."/>
            <person name="Mavromatis K."/>
            <person name="Mikhailova N."/>
            <person name="Huntemann M."/>
            <person name="Pati A."/>
            <person name="Chen A."/>
            <person name="Palaniappan K."/>
            <person name="Chang Y.J."/>
            <person name="Land M."/>
            <person name="Hauser L."/>
            <person name="Rohde M."/>
            <person name="Pukall R."/>
            <person name="Goker M."/>
            <person name="Detter J.C."/>
            <person name="Woyke T."/>
            <person name="Bristow J."/>
            <person name="Eisen J.A."/>
            <person name="Markowitz V."/>
            <person name="Hugenholtz P."/>
            <person name="Kyrpides N.C."/>
            <person name="Klenk H.P."/>
        </authorList>
    </citation>
    <scope>NUCLEOTIDE SEQUENCE</scope>
    <source>
        <strain evidence="12">ATCC 49209 / DSM 20642 / JCM 10262 / PW2</strain>
    </source>
</reference>
<keyword evidence="5 9" id="KW-0653">Protein transport</keyword>
<dbReference type="AlphaFoldDB" id="F2N8U1"/>
<evidence type="ECO:0000256" key="5">
    <source>
        <dbReference type="ARBA" id="ARBA00022927"/>
    </source>
</evidence>
<accession>F2N8U1</accession>
<dbReference type="Proteomes" id="UP000006851">
    <property type="component" value="Chromosome"/>
</dbReference>
<evidence type="ECO:0000256" key="8">
    <source>
        <dbReference type="ARBA" id="ARBA00023136"/>
    </source>
</evidence>
<dbReference type="KEGG" id="cgo:Corgl_1373"/>
<evidence type="ECO:0000256" key="7">
    <source>
        <dbReference type="ARBA" id="ARBA00023010"/>
    </source>
</evidence>
<dbReference type="OrthoDB" id="9805743at2"/>
<feature type="compositionally biased region" description="Basic residues" evidence="10">
    <location>
        <begin position="56"/>
        <end position="79"/>
    </location>
</feature>
<keyword evidence="6 9" id="KW-1133">Transmembrane helix</keyword>
<keyword evidence="3 9" id="KW-1003">Cell membrane</keyword>
<evidence type="ECO:0000256" key="2">
    <source>
        <dbReference type="ARBA" id="ARBA00022448"/>
    </source>
</evidence>
<feature type="transmembrane region" description="Helical" evidence="9">
    <location>
        <begin position="111"/>
        <end position="132"/>
    </location>
</feature>
<comment type="subcellular location">
    <subcellularLocation>
        <location evidence="9">Cell membrane</location>
        <topology evidence="9">Single-pass membrane protein</topology>
    </subcellularLocation>
    <subcellularLocation>
        <location evidence="1">Membrane</location>
    </subcellularLocation>
</comment>
<dbReference type="InterPro" id="IPR038379">
    <property type="entry name" value="SecE_sf"/>
</dbReference>
<evidence type="ECO:0000256" key="1">
    <source>
        <dbReference type="ARBA" id="ARBA00004370"/>
    </source>
</evidence>
<dbReference type="GO" id="GO:0006605">
    <property type="term" value="P:protein targeting"/>
    <property type="evidence" value="ECO:0007669"/>
    <property type="project" value="UniProtKB-UniRule"/>
</dbReference>
<keyword evidence="8 9" id="KW-0472">Membrane</keyword>
<dbReference type="PANTHER" id="PTHR33910">
    <property type="entry name" value="PROTEIN TRANSLOCASE SUBUNIT SECE"/>
    <property type="match status" value="1"/>
</dbReference>
<dbReference type="InterPro" id="IPR005807">
    <property type="entry name" value="SecE_bac"/>
</dbReference>
<organism evidence="11 12">
    <name type="scientific">Coriobacterium glomerans (strain ATCC 49209 / DSM 20642 / JCM 10262 / PW2)</name>
    <dbReference type="NCBI Taxonomy" id="700015"/>
    <lineage>
        <taxon>Bacteria</taxon>
        <taxon>Bacillati</taxon>
        <taxon>Actinomycetota</taxon>
        <taxon>Coriobacteriia</taxon>
        <taxon>Coriobacteriales</taxon>
        <taxon>Coriobacteriaceae</taxon>
        <taxon>Coriobacterium</taxon>
    </lineage>
</organism>
<keyword evidence="12" id="KW-1185">Reference proteome</keyword>
<dbReference type="GO" id="GO:0009306">
    <property type="term" value="P:protein secretion"/>
    <property type="evidence" value="ECO:0007669"/>
    <property type="project" value="UniProtKB-UniRule"/>
</dbReference>
<dbReference type="NCBIfam" id="TIGR00964">
    <property type="entry name" value="secE_bact"/>
    <property type="match status" value="1"/>
</dbReference>